<evidence type="ECO:0000259" key="2">
    <source>
        <dbReference type="Pfam" id="PF03703"/>
    </source>
</evidence>
<organism evidence="3">
    <name type="scientific">Solibacter usitatus (strain Ellin6076)</name>
    <dbReference type="NCBI Taxonomy" id="234267"/>
    <lineage>
        <taxon>Bacteria</taxon>
        <taxon>Pseudomonadati</taxon>
        <taxon>Acidobacteriota</taxon>
        <taxon>Terriglobia</taxon>
        <taxon>Bryobacterales</taxon>
        <taxon>Solibacteraceae</taxon>
        <taxon>Candidatus Solibacter</taxon>
    </lineage>
</organism>
<proteinExistence type="predicted"/>
<dbReference type="KEGG" id="sus:Acid_2133"/>
<dbReference type="PANTHER" id="PTHR37938">
    <property type="entry name" value="BLL0215 PROTEIN"/>
    <property type="match status" value="1"/>
</dbReference>
<reference evidence="3" key="1">
    <citation type="submission" date="2006-10" db="EMBL/GenBank/DDBJ databases">
        <title>Complete sequence of Solibacter usitatus Ellin6076.</title>
        <authorList>
            <consortium name="US DOE Joint Genome Institute"/>
            <person name="Copeland A."/>
            <person name="Lucas S."/>
            <person name="Lapidus A."/>
            <person name="Barry K."/>
            <person name="Detter J.C."/>
            <person name="Glavina del Rio T."/>
            <person name="Hammon N."/>
            <person name="Israni S."/>
            <person name="Dalin E."/>
            <person name="Tice H."/>
            <person name="Pitluck S."/>
            <person name="Thompson L.S."/>
            <person name="Brettin T."/>
            <person name="Bruce D."/>
            <person name="Han C."/>
            <person name="Tapia R."/>
            <person name="Gilna P."/>
            <person name="Schmutz J."/>
            <person name="Larimer F."/>
            <person name="Land M."/>
            <person name="Hauser L."/>
            <person name="Kyrpides N."/>
            <person name="Mikhailova N."/>
            <person name="Janssen P.H."/>
            <person name="Kuske C.R."/>
            <person name="Richardson P."/>
        </authorList>
    </citation>
    <scope>NUCLEOTIDE SEQUENCE</scope>
    <source>
        <strain evidence="3">Ellin6076</strain>
    </source>
</reference>
<dbReference type="OrthoDB" id="288063at2"/>
<keyword evidence="1" id="KW-0472">Membrane</keyword>
<dbReference type="HOGENOM" id="CLU_1712072_0_0_0"/>
<sequence length="153" mass="17160">MADFTIRPTTKFIMMRTVVAALIFLAVEIAWFAKWREIEALHFLPMIAPLIFAWPALKALRRQFTTVTVSGDRMRVETGAVSKSSRLIQLSKVQDVRVDQNMTQRMFGVGNISIETAGEASRLTLEDIDDPQAMAEQLLDRAHLGDAHQGSTN</sequence>
<name>Q026E6_SOLUE</name>
<dbReference type="PANTHER" id="PTHR37938:SF1">
    <property type="entry name" value="BLL0215 PROTEIN"/>
    <property type="match status" value="1"/>
</dbReference>
<evidence type="ECO:0000256" key="1">
    <source>
        <dbReference type="SAM" id="Phobius"/>
    </source>
</evidence>
<keyword evidence="1" id="KW-1133">Transmembrane helix</keyword>
<protein>
    <submittedName>
        <fullName evidence="3">Membrane-flanked domain</fullName>
    </submittedName>
</protein>
<feature type="domain" description="YdbS-like PH" evidence="2">
    <location>
        <begin position="64"/>
        <end position="137"/>
    </location>
</feature>
<dbReference type="Pfam" id="PF03703">
    <property type="entry name" value="bPH_2"/>
    <property type="match status" value="1"/>
</dbReference>
<evidence type="ECO:0000313" key="3">
    <source>
        <dbReference type="EMBL" id="ABJ83123.1"/>
    </source>
</evidence>
<dbReference type="EMBL" id="CP000473">
    <property type="protein sequence ID" value="ABJ83123.1"/>
    <property type="molecule type" value="Genomic_DNA"/>
</dbReference>
<dbReference type="AlphaFoldDB" id="Q026E6"/>
<keyword evidence="1" id="KW-0812">Transmembrane</keyword>
<dbReference type="STRING" id="234267.Acid_2133"/>
<feature type="transmembrane region" description="Helical" evidence="1">
    <location>
        <begin position="12"/>
        <end position="33"/>
    </location>
</feature>
<accession>Q026E6</accession>
<gene>
    <name evidence="3" type="ordered locus">Acid_2133</name>
</gene>
<dbReference type="InParanoid" id="Q026E6"/>
<dbReference type="eggNOG" id="COG3428">
    <property type="taxonomic scope" value="Bacteria"/>
</dbReference>
<feature type="transmembrane region" description="Helical" evidence="1">
    <location>
        <begin position="39"/>
        <end position="57"/>
    </location>
</feature>
<dbReference type="InterPro" id="IPR005182">
    <property type="entry name" value="YdbS-like_PH"/>
</dbReference>